<keyword evidence="7 11" id="KW-0030">Aminoacyl-tRNA synthetase</keyword>
<evidence type="ECO:0000256" key="4">
    <source>
        <dbReference type="ARBA" id="ARBA00022840"/>
    </source>
</evidence>
<dbReference type="GO" id="GO:0005524">
    <property type="term" value="F:ATP binding"/>
    <property type="evidence" value="ECO:0007669"/>
    <property type="project" value="UniProtKB-KW"/>
</dbReference>
<dbReference type="EMBL" id="LBQB01000002">
    <property type="protein sequence ID" value="KKP69975.1"/>
    <property type="molecule type" value="Genomic_DNA"/>
</dbReference>
<dbReference type="InterPro" id="IPR036986">
    <property type="entry name" value="S4_RNA-bd_sf"/>
</dbReference>
<dbReference type="Proteomes" id="UP000034581">
    <property type="component" value="Unassembled WGS sequence"/>
</dbReference>
<dbReference type="InterPro" id="IPR024088">
    <property type="entry name" value="Tyr-tRNA-ligase_bac-type"/>
</dbReference>
<dbReference type="GO" id="GO:0005829">
    <property type="term" value="C:cytosol"/>
    <property type="evidence" value="ECO:0007669"/>
    <property type="project" value="TreeGrafter"/>
</dbReference>
<dbReference type="PROSITE" id="PS50889">
    <property type="entry name" value="S4"/>
    <property type="match status" value="1"/>
</dbReference>
<keyword evidence="2 11" id="KW-0436">Ligase</keyword>
<dbReference type="Gene3D" id="1.10.240.10">
    <property type="entry name" value="Tyrosyl-Transfer RNA Synthetase"/>
    <property type="match status" value="1"/>
</dbReference>
<dbReference type="PATRIC" id="fig|1618350.3.peg.400"/>
<dbReference type="CDD" id="cd00805">
    <property type="entry name" value="TyrRS_core"/>
    <property type="match status" value="1"/>
</dbReference>
<dbReference type="PANTHER" id="PTHR11766">
    <property type="entry name" value="TYROSYL-TRNA SYNTHETASE"/>
    <property type="match status" value="1"/>
</dbReference>
<comment type="caution">
    <text evidence="13">The sequence shown here is derived from an EMBL/GenBank/DDBJ whole genome shotgun (WGS) entry which is preliminary data.</text>
</comment>
<name>A0A0G0E3S8_UNCC3</name>
<gene>
    <name evidence="13" type="ORF">UR67_C0002G0095</name>
</gene>
<dbReference type="EC" id="6.1.1.1" evidence="1 9"/>
<dbReference type="AlphaFoldDB" id="A0A0G0E3S8"/>
<evidence type="ECO:0000256" key="3">
    <source>
        <dbReference type="ARBA" id="ARBA00022741"/>
    </source>
</evidence>
<evidence type="ECO:0000256" key="7">
    <source>
        <dbReference type="ARBA" id="ARBA00023146"/>
    </source>
</evidence>
<dbReference type="PANTHER" id="PTHR11766:SF1">
    <property type="entry name" value="TYROSINE--TRNA LIGASE"/>
    <property type="match status" value="1"/>
</dbReference>
<evidence type="ECO:0000256" key="1">
    <source>
        <dbReference type="ARBA" id="ARBA00013160"/>
    </source>
</evidence>
<dbReference type="SUPFAM" id="SSF55174">
    <property type="entry name" value="Alpha-L RNA-binding motif"/>
    <property type="match status" value="1"/>
</dbReference>
<organism evidence="13 14">
    <name type="scientific">candidate division CPR3 bacterium GW2011_GWF2_35_18</name>
    <dbReference type="NCBI Taxonomy" id="1618350"/>
    <lineage>
        <taxon>Bacteria</taxon>
        <taxon>Bacteria division CPR3</taxon>
    </lineage>
</organism>
<evidence type="ECO:0000256" key="9">
    <source>
        <dbReference type="NCBIfam" id="TIGR00234"/>
    </source>
</evidence>
<dbReference type="InterPro" id="IPR054608">
    <property type="entry name" value="SYY-like_C"/>
</dbReference>
<dbReference type="Gene3D" id="3.40.50.620">
    <property type="entry name" value="HUPs"/>
    <property type="match status" value="1"/>
</dbReference>
<evidence type="ECO:0000259" key="12">
    <source>
        <dbReference type="Pfam" id="PF22421"/>
    </source>
</evidence>
<dbReference type="InterPro" id="IPR002307">
    <property type="entry name" value="Tyr-tRNA-ligase"/>
</dbReference>
<feature type="domain" description="Tyrosine--tRNA ligase SYY-like C-terminal" evidence="12">
    <location>
        <begin position="323"/>
        <end position="391"/>
    </location>
</feature>
<dbReference type="PRINTS" id="PR01040">
    <property type="entry name" value="TRNASYNTHTYR"/>
</dbReference>
<dbReference type="GO" id="GO:0003723">
    <property type="term" value="F:RNA binding"/>
    <property type="evidence" value="ECO:0007669"/>
    <property type="project" value="UniProtKB-KW"/>
</dbReference>
<reference evidence="13 14" key="1">
    <citation type="journal article" date="2015" name="Nature">
        <title>rRNA introns, odd ribosomes, and small enigmatic genomes across a large radiation of phyla.</title>
        <authorList>
            <person name="Brown C.T."/>
            <person name="Hug L.A."/>
            <person name="Thomas B.C."/>
            <person name="Sharon I."/>
            <person name="Castelle C.J."/>
            <person name="Singh A."/>
            <person name="Wilkins M.J."/>
            <person name="Williams K.H."/>
            <person name="Banfield J.F."/>
        </authorList>
    </citation>
    <scope>NUCLEOTIDE SEQUENCE [LARGE SCALE GENOMIC DNA]</scope>
</reference>
<evidence type="ECO:0000256" key="10">
    <source>
        <dbReference type="PROSITE-ProRule" id="PRU00182"/>
    </source>
</evidence>
<proteinExistence type="inferred from homology"/>
<keyword evidence="5 10" id="KW-0694">RNA-binding</keyword>
<accession>A0A0G0E3S8</accession>
<dbReference type="STRING" id="1618350.UR67_C0002G0095"/>
<keyword evidence="4 11" id="KW-0067">ATP-binding</keyword>
<comment type="catalytic activity">
    <reaction evidence="8">
        <text>tRNA(Tyr) + L-tyrosine + ATP = L-tyrosyl-tRNA(Tyr) + AMP + diphosphate + H(+)</text>
        <dbReference type="Rhea" id="RHEA:10220"/>
        <dbReference type="Rhea" id="RHEA-COMP:9706"/>
        <dbReference type="Rhea" id="RHEA-COMP:9707"/>
        <dbReference type="ChEBI" id="CHEBI:15378"/>
        <dbReference type="ChEBI" id="CHEBI:30616"/>
        <dbReference type="ChEBI" id="CHEBI:33019"/>
        <dbReference type="ChEBI" id="CHEBI:58315"/>
        <dbReference type="ChEBI" id="CHEBI:78442"/>
        <dbReference type="ChEBI" id="CHEBI:78536"/>
        <dbReference type="ChEBI" id="CHEBI:456215"/>
        <dbReference type="EC" id="6.1.1.1"/>
    </reaction>
</comment>
<sequence>MKNINIDEVLTRGVAQILPDKETLKKLMAKRKIKLYLGIDPTGSLLTLGHSVVLRKLKQFADLGHEVILLIGNGTVKIGDPTGRDSTRPMLTDAQIEENFKTWKSQASKILDFKKITIKRNGDWLDKLAMPEIIQLAAKTTLQQLIERDMFQERIKKNLPIFTHEILYPLLQGYDSVAMNVDLELGGTDQTFNMMMGRNLQQLYHNKKKWVLTTPIINGLDGRKMSKSYSNYVALTENPKDMYGKLMRISDEMIIDYFILLTDVELQKIEVMRKKLQSGEENPMDLKKKLAFTITEFYHSKKEAQQAENTFERVVQEKGIPNKIKECLISTKKTNITDLILNCKLVSSKSEAKRLIEQSAVTVEDKVISDWHQEINISDGTIIRAGKRNYAKLKLK</sequence>
<dbReference type="Pfam" id="PF00579">
    <property type="entry name" value="tRNA-synt_1b"/>
    <property type="match status" value="1"/>
</dbReference>
<evidence type="ECO:0000256" key="8">
    <source>
        <dbReference type="ARBA" id="ARBA00048248"/>
    </source>
</evidence>
<protein>
    <recommendedName>
        <fullName evidence="1 9">Tyrosine--tRNA ligase</fullName>
        <ecNumber evidence="1 9">6.1.1.1</ecNumber>
    </recommendedName>
</protein>
<evidence type="ECO:0000313" key="13">
    <source>
        <dbReference type="EMBL" id="KKP69975.1"/>
    </source>
</evidence>
<comment type="similarity">
    <text evidence="11">Belongs to the class-I aminoacyl-tRNA synthetase family.</text>
</comment>
<evidence type="ECO:0000256" key="5">
    <source>
        <dbReference type="ARBA" id="ARBA00022884"/>
    </source>
</evidence>
<dbReference type="SUPFAM" id="SSF52374">
    <property type="entry name" value="Nucleotidylyl transferase"/>
    <property type="match status" value="1"/>
</dbReference>
<evidence type="ECO:0000256" key="2">
    <source>
        <dbReference type="ARBA" id="ARBA00022598"/>
    </source>
</evidence>
<keyword evidence="3 11" id="KW-0547">Nucleotide-binding</keyword>
<dbReference type="InterPro" id="IPR002305">
    <property type="entry name" value="aa-tRNA-synth_Ic"/>
</dbReference>
<dbReference type="InterPro" id="IPR014729">
    <property type="entry name" value="Rossmann-like_a/b/a_fold"/>
</dbReference>
<evidence type="ECO:0000256" key="6">
    <source>
        <dbReference type="ARBA" id="ARBA00022917"/>
    </source>
</evidence>
<dbReference type="Gene3D" id="3.10.290.10">
    <property type="entry name" value="RNA-binding S4 domain"/>
    <property type="match status" value="1"/>
</dbReference>
<dbReference type="GO" id="GO:0004831">
    <property type="term" value="F:tyrosine-tRNA ligase activity"/>
    <property type="evidence" value="ECO:0007669"/>
    <property type="project" value="UniProtKB-UniRule"/>
</dbReference>
<dbReference type="GO" id="GO:0006437">
    <property type="term" value="P:tyrosyl-tRNA aminoacylation"/>
    <property type="evidence" value="ECO:0007669"/>
    <property type="project" value="UniProtKB-UniRule"/>
</dbReference>
<evidence type="ECO:0000256" key="11">
    <source>
        <dbReference type="RuleBase" id="RU363036"/>
    </source>
</evidence>
<dbReference type="Pfam" id="PF22421">
    <property type="entry name" value="SYY_C-terminal"/>
    <property type="match status" value="1"/>
</dbReference>
<keyword evidence="6 11" id="KW-0648">Protein biosynthesis</keyword>
<evidence type="ECO:0000313" key="14">
    <source>
        <dbReference type="Proteomes" id="UP000034581"/>
    </source>
</evidence>
<dbReference type="NCBIfam" id="TIGR00234">
    <property type="entry name" value="tyrS"/>
    <property type="match status" value="1"/>
</dbReference>